<reference evidence="1 2" key="1">
    <citation type="submission" date="2020-03" db="EMBL/GenBank/DDBJ databases">
        <title>Nocardioides sp. nov., isolated from fish.</title>
        <authorList>
            <person name="Hyun D.-W."/>
            <person name="Bae J.-W."/>
        </authorList>
    </citation>
    <scope>NUCLEOTIDE SEQUENCE [LARGE SCALE GENOMIC DNA]</scope>
    <source>
        <strain evidence="1 2">HDW12A</strain>
    </source>
</reference>
<accession>A0A6G7YL70</accession>
<dbReference type="AlphaFoldDB" id="A0A6G7YL70"/>
<dbReference type="RefSeq" id="WP_166321257.1">
    <property type="nucleotide sequence ID" value="NZ_CP049866.1"/>
</dbReference>
<organism evidence="1 2">
    <name type="scientific">Nocardioides piscis</name>
    <dbReference type="NCBI Taxonomy" id="2714938"/>
    <lineage>
        <taxon>Bacteria</taxon>
        <taxon>Bacillati</taxon>
        <taxon>Actinomycetota</taxon>
        <taxon>Actinomycetes</taxon>
        <taxon>Propionibacteriales</taxon>
        <taxon>Nocardioidaceae</taxon>
        <taxon>Nocardioides</taxon>
    </lineage>
</organism>
<sequence>MEGNVANRYREFAAYAEGDSPCFVDWALGVAGDPEIHTWLADLPRIKQQPNLLFAAARWHGAEAPSDYSELRRALLADGDAIKETIRHRSTQTNEAGRLATLTPVLARIGRVSGPLSLIEVGASAGLCLFPDRFDYAWPPAGALSGSGGPTLTASVSGPVPIPTAHPEISWRGGVDLNPLDVDDDDAMTWLTTLVWPEQEDRRARLSAAIGVARAESAYIVKGDLLEELPGLVAQARVHGTPVVFHSAVIAYLEPGARSRFHDVMVDLVGAGDCRWISNEAPGVLPRVTGSTDVPAQRFVVGLDGIPVAFAHPHGHALDWLVPGESVLSVGPGTLS</sequence>
<dbReference type="EMBL" id="CP049866">
    <property type="protein sequence ID" value="QIK77492.1"/>
    <property type="molecule type" value="Genomic_DNA"/>
</dbReference>
<dbReference type="Proteomes" id="UP000502035">
    <property type="component" value="Chromosome"/>
</dbReference>
<protein>
    <submittedName>
        <fullName evidence="1">DUF2332 domain-containing protein</fullName>
    </submittedName>
</protein>
<evidence type="ECO:0000313" key="2">
    <source>
        <dbReference type="Proteomes" id="UP000502035"/>
    </source>
</evidence>
<dbReference type="Pfam" id="PF10094">
    <property type="entry name" value="DUF2332"/>
    <property type="match status" value="1"/>
</dbReference>
<evidence type="ECO:0000313" key="1">
    <source>
        <dbReference type="EMBL" id="QIK77492.1"/>
    </source>
</evidence>
<dbReference type="KEGG" id="npi:G7071_16645"/>
<keyword evidence="2" id="KW-1185">Reference proteome</keyword>
<proteinExistence type="predicted"/>
<name>A0A6G7YL70_9ACTN</name>
<gene>
    <name evidence="1" type="ORF">G7071_16645</name>
</gene>
<dbReference type="InterPro" id="IPR011200">
    <property type="entry name" value="UCP012608"/>
</dbReference>